<evidence type="ECO:0000256" key="1">
    <source>
        <dbReference type="ARBA" id="ARBA00004141"/>
    </source>
</evidence>
<dbReference type="PANTHER" id="PTHR21355:SF0">
    <property type="entry name" value="G-PROTEIN COUPLED RECEPTOR-ASSOCIATED PROTEIN LMBRD2"/>
    <property type="match status" value="1"/>
</dbReference>
<comment type="similarity">
    <text evidence="2">Belongs to the LIMR family.</text>
</comment>
<evidence type="ECO:0000313" key="9">
    <source>
        <dbReference type="Proteomes" id="UP000013827"/>
    </source>
</evidence>
<keyword evidence="9" id="KW-1185">Reference proteome</keyword>
<keyword evidence="3 6" id="KW-0812">Transmembrane</keyword>
<proteinExistence type="inferred from homology"/>
<dbReference type="RefSeq" id="XP_005781787.1">
    <property type="nucleotide sequence ID" value="XM_005781730.1"/>
</dbReference>
<feature type="transmembrane region" description="Helical" evidence="6">
    <location>
        <begin position="39"/>
        <end position="59"/>
    </location>
</feature>
<accession>A0A0D3K0S3</accession>
<evidence type="ECO:0000256" key="7">
    <source>
        <dbReference type="SAM" id="SignalP"/>
    </source>
</evidence>
<dbReference type="GeneID" id="19046707"/>
<feature type="transmembrane region" description="Helical" evidence="6">
    <location>
        <begin position="128"/>
        <end position="153"/>
    </location>
</feature>
<dbReference type="Proteomes" id="UP000013827">
    <property type="component" value="Unassembled WGS sequence"/>
</dbReference>
<protein>
    <recommendedName>
        <fullName evidence="10">G-protein coupled receptors family 1 profile domain-containing protein</fullName>
    </recommendedName>
</protein>
<evidence type="ECO:0000256" key="4">
    <source>
        <dbReference type="ARBA" id="ARBA00022989"/>
    </source>
</evidence>
<dbReference type="EnsemblProtists" id="EOD29358">
    <property type="protein sequence ID" value="EOD29358"/>
    <property type="gene ID" value="EMIHUDRAFT_203993"/>
</dbReference>
<name>A0A0D3K0S3_EMIH1</name>
<dbReference type="AlphaFoldDB" id="A0A0D3K0S3"/>
<evidence type="ECO:0000256" key="3">
    <source>
        <dbReference type="ARBA" id="ARBA00022692"/>
    </source>
</evidence>
<feature type="chain" id="PRO_5044288189" description="G-protein coupled receptors family 1 profile domain-containing protein" evidence="7">
    <location>
        <begin position="22"/>
        <end position="230"/>
    </location>
</feature>
<dbReference type="PANTHER" id="PTHR21355">
    <property type="entry name" value="G-PROTEIN COUPLED RECEPTOR-ASSOCIATED PROTEIN LMBRD2"/>
    <property type="match status" value="1"/>
</dbReference>
<keyword evidence="4 6" id="KW-1133">Transmembrane helix</keyword>
<evidence type="ECO:0000256" key="5">
    <source>
        <dbReference type="ARBA" id="ARBA00023136"/>
    </source>
</evidence>
<keyword evidence="7" id="KW-0732">Signal</keyword>
<organism evidence="8 9">
    <name type="scientific">Emiliania huxleyi (strain CCMP1516)</name>
    <dbReference type="NCBI Taxonomy" id="280463"/>
    <lineage>
        <taxon>Eukaryota</taxon>
        <taxon>Haptista</taxon>
        <taxon>Haptophyta</taxon>
        <taxon>Prymnesiophyceae</taxon>
        <taxon>Isochrysidales</taxon>
        <taxon>Noelaerhabdaceae</taxon>
        <taxon>Emiliania</taxon>
    </lineage>
</organism>
<evidence type="ECO:0000256" key="2">
    <source>
        <dbReference type="ARBA" id="ARBA00010487"/>
    </source>
</evidence>
<dbReference type="KEGG" id="ehx:EMIHUDRAFT_203993"/>
<dbReference type="GO" id="GO:0016020">
    <property type="term" value="C:membrane"/>
    <property type="evidence" value="ECO:0007669"/>
    <property type="project" value="UniProtKB-SubCell"/>
</dbReference>
<sequence length="230" mass="25346">MATHLAPTIWALVLIVALLSALRVHLAADHRVSRLVGTTVWLSWVLSAVSMLILPIDLARQPPHVQGVERLSCDSQPFSALSVAWSLLLWSTLALGFAMVELLREYELTGGCLASGLYATGQLRSEALVGWLLAACNAWSAFFLMLCLAYCLVQLPRHLWRLSTPPAFVLHLQQLRARRQRERRGAAQARVVRVAACCLERREEAADGAGGAGRERECARGVRGEMLRVD</sequence>
<evidence type="ECO:0008006" key="10">
    <source>
        <dbReference type="Google" id="ProtNLM"/>
    </source>
</evidence>
<comment type="subcellular location">
    <subcellularLocation>
        <location evidence="1">Membrane</location>
        <topology evidence="1">Multi-pass membrane protein</topology>
    </subcellularLocation>
</comment>
<dbReference type="InterPro" id="IPR051584">
    <property type="entry name" value="GPCR-associated_LMBR1"/>
</dbReference>
<evidence type="ECO:0000256" key="6">
    <source>
        <dbReference type="SAM" id="Phobius"/>
    </source>
</evidence>
<dbReference type="PaxDb" id="2903-EOD29358"/>
<keyword evidence="5 6" id="KW-0472">Membrane</keyword>
<feature type="signal peptide" evidence="7">
    <location>
        <begin position="1"/>
        <end position="21"/>
    </location>
</feature>
<reference evidence="9" key="1">
    <citation type="journal article" date="2013" name="Nature">
        <title>Pan genome of the phytoplankton Emiliania underpins its global distribution.</title>
        <authorList>
            <person name="Read B.A."/>
            <person name="Kegel J."/>
            <person name="Klute M.J."/>
            <person name="Kuo A."/>
            <person name="Lefebvre S.C."/>
            <person name="Maumus F."/>
            <person name="Mayer C."/>
            <person name="Miller J."/>
            <person name="Monier A."/>
            <person name="Salamov A."/>
            <person name="Young J."/>
            <person name="Aguilar M."/>
            <person name="Claverie J.M."/>
            <person name="Frickenhaus S."/>
            <person name="Gonzalez K."/>
            <person name="Herman E.K."/>
            <person name="Lin Y.C."/>
            <person name="Napier J."/>
            <person name="Ogata H."/>
            <person name="Sarno A.F."/>
            <person name="Shmutz J."/>
            <person name="Schroeder D."/>
            <person name="de Vargas C."/>
            <person name="Verret F."/>
            <person name="von Dassow P."/>
            <person name="Valentin K."/>
            <person name="Van de Peer Y."/>
            <person name="Wheeler G."/>
            <person name="Dacks J.B."/>
            <person name="Delwiche C.F."/>
            <person name="Dyhrman S.T."/>
            <person name="Glockner G."/>
            <person name="John U."/>
            <person name="Richards T."/>
            <person name="Worden A.Z."/>
            <person name="Zhang X."/>
            <person name="Grigoriev I.V."/>
            <person name="Allen A.E."/>
            <person name="Bidle K."/>
            <person name="Borodovsky M."/>
            <person name="Bowler C."/>
            <person name="Brownlee C."/>
            <person name="Cock J.M."/>
            <person name="Elias M."/>
            <person name="Gladyshev V.N."/>
            <person name="Groth M."/>
            <person name="Guda C."/>
            <person name="Hadaegh A."/>
            <person name="Iglesias-Rodriguez M.D."/>
            <person name="Jenkins J."/>
            <person name="Jones B.M."/>
            <person name="Lawson T."/>
            <person name="Leese F."/>
            <person name="Lindquist E."/>
            <person name="Lobanov A."/>
            <person name="Lomsadze A."/>
            <person name="Malik S.B."/>
            <person name="Marsh M.E."/>
            <person name="Mackinder L."/>
            <person name="Mock T."/>
            <person name="Mueller-Roeber B."/>
            <person name="Pagarete A."/>
            <person name="Parker M."/>
            <person name="Probert I."/>
            <person name="Quesneville H."/>
            <person name="Raines C."/>
            <person name="Rensing S.A."/>
            <person name="Riano-Pachon D.M."/>
            <person name="Richier S."/>
            <person name="Rokitta S."/>
            <person name="Shiraiwa Y."/>
            <person name="Soanes D.M."/>
            <person name="van der Giezen M."/>
            <person name="Wahlund T.M."/>
            <person name="Williams B."/>
            <person name="Wilson W."/>
            <person name="Wolfe G."/>
            <person name="Wurch L.L."/>
        </authorList>
    </citation>
    <scope>NUCLEOTIDE SEQUENCE</scope>
</reference>
<evidence type="ECO:0000313" key="8">
    <source>
        <dbReference type="EnsemblProtists" id="EOD29358"/>
    </source>
</evidence>
<reference evidence="8" key="2">
    <citation type="submission" date="2024-10" db="UniProtKB">
        <authorList>
            <consortium name="EnsemblProtists"/>
        </authorList>
    </citation>
    <scope>IDENTIFICATION</scope>
</reference>
<dbReference type="HOGENOM" id="CLU_1206733_0_0_1"/>
<feature type="transmembrane region" description="Helical" evidence="6">
    <location>
        <begin position="80"/>
        <end position="100"/>
    </location>
</feature>